<comment type="caution">
    <text evidence="2">The sequence shown here is derived from an EMBL/GenBank/DDBJ whole genome shotgun (WGS) entry which is preliminary data.</text>
</comment>
<dbReference type="Proteomes" id="UP001156682">
    <property type="component" value="Unassembled WGS sequence"/>
</dbReference>
<organism evidence="2 3">
    <name type="scientific">Marinospirillum insulare</name>
    <dbReference type="NCBI Taxonomy" id="217169"/>
    <lineage>
        <taxon>Bacteria</taxon>
        <taxon>Pseudomonadati</taxon>
        <taxon>Pseudomonadota</taxon>
        <taxon>Gammaproteobacteria</taxon>
        <taxon>Oceanospirillales</taxon>
        <taxon>Oceanospirillaceae</taxon>
        <taxon>Marinospirillum</taxon>
    </lineage>
</organism>
<dbReference type="InterPro" id="IPR010093">
    <property type="entry name" value="SinI_DNA-bd"/>
</dbReference>
<dbReference type="EMBL" id="BSOR01000035">
    <property type="protein sequence ID" value="GLR64627.1"/>
    <property type="molecule type" value="Genomic_DNA"/>
</dbReference>
<dbReference type="RefSeq" id="WP_027851744.1">
    <property type="nucleotide sequence ID" value="NZ_BSOR01000035.1"/>
</dbReference>
<dbReference type="Pfam" id="PF12728">
    <property type="entry name" value="HTH_17"/>
    <property type="match status" value="1"/>
</dbReference>
<evidence type="ECO:0000313" key="3">
    <source>
        <dbReference type="Proteomes" id="UP001156682"/>
    </source>
</evidence>
<protein>
    <recommendedName>
        <fullName evidence="1">Helix-turn-helix domain-containing protein</fullName>
    </recommendedName>
</protein>
<evidence type="ECO:0000259" key="1">
    <source>
        <dbReference type="Pfam" id="PF12728"/>
    </source>
</evidence>
<keyword evidence="3" id="KW-1185">Reference proteome</keyword>
<feature type="domain" description="Helix-turn-helix" evidence="1">
    <location>
        <begin position="80"/>
        <end position="126"/>
    </location>
</feature>
<dbReference type="InterPro" id="IPR041657">
    <property type="entry name" value="HTH_17"/>
</dbReference>
<gene>
    <name evidence="2" type="ORF">GCM10007878_20650</name>
</gene>
<name>A0ABQ6A236_9GAMM</name>
<reference evidence="3" key="1">
    <citation type="journal article" date="2019" name="Int. J. Syst. Evol. Microbiol.">
        <title>The Global Catalogue of Microorganisms (GCM) 10K type strain sequencing project: providing services to taxonomists for standard genome sequencing and annotation.</title>
        <authorList>
            <consortium name="The Broad Institute Genomics Platform"/>
            <consortium name="The Broad Institute Genome Sequencing Center for Infectious Disease"/>
            <person name="Wu L."/>
            <person name="Ma J."/>
        </authorList>
    </citation>
    <scope>NUCLEOTIDE SEQUENCE [LARGE SCALE GENOMIC DNA]</scope>
    <source>
        <strain evidence="3">NBRC 100033</strain>
    </source>
</reference>
<sequence>MINLQSLPSPEEVALAKISSQELSAIVAFAGESQQLQVMGNDGKNHQVQIPSSALKLLIEVLTQLGQGNSVNIIPIQAELTTQEAADMLNMSRPTFIKLLDNNELPYVRKGNRRKVAFVEVIKYKNALDTKRLEALDELSALDQELGMGY</sequence>
<dbReference type="NCBIfam" id="TIGR01764">
    <property type="entry name" value="excise"/>
    <property type="match status" value="1"/>
</dbReference>
<proteinExistence type="predicted"/>
<evidence type="ECO:0000313" key="2">
    <source>
        <dbReference type="EMBL" id="GLR64627.1"/>
    </source>
</evidence>
<accession>A0ABQ6A236</accession>